<dbReference type="Gene3D" id="3.40.50.300">
    <property type="entry name" value="P-loop containing nucleotide triphosphate hydrolases"/>
    <property type="match status" value="1"/>
</dbReference>
<dbReference type="GO" id="GO:0016559">
    <property type="term" value="P:peroxisome fission"/>
    <property type="evidence" value="ECO:0000318"/>
    <property type="project" value="GO_Central"/>
</dbReference>
<keyword evidence="2" id="KW-0342">GTP-binding</keyword>
<evidence type="ECO:0000256" key="2">
    <source>
        <dbReference type="ARBA" id="ARBA00023134"/>
    </source>
</evidence>
<dbReference type="GO" id="GO:0016020">
    <property type="term" value="C:membrane"/>
    <property type="evidence" value="ECO:0000318"/>
    <property type="project" value="GO_Central"/>
</dbReference>
<dbReference type="GO" id="GO:0005737">
    <property type="term" value="C:cytoplasm"/>
    <property type="evidence" value="ECO:0000318"/>
    <property type="project" value="GO_Central"/>
</dbReference>
<dbReference type="InterPro" id="IPR027417">
    <property type="entry name" value="P-loop_NTPase"/>
</dbReference>
<dbReference type="InterPro" id="IPR020850">
    <property type="entry name" value="GED_dom"/>
</dbReference>
<feature type="domain" description="GED" evidence="3">
    <location>
        <begin position="661"/>
        <end position="757"/>
    </location>
</feature>
<dbReference type="PANTHER" id="PTHR11566">
    <property type="entry name" value="DYNAMIN"/>
    <property type="match status" value="1"/>
</dbReference>
<dbReference type="InterPro" id="IPR001401">
    <property type="entry name" value="Dynamin_GTPase"/>
</dbReference>
<dbReference type="EMBL" id="CH476626">
    <property type="protein sequence ID" value="EDO02523.1"/>
    <property type="molecule type" value="Genomic_DNA"/>
</dbReference>
<keyword evidence="1" id="KW-0547">Nucleotide-binding</keyword>
<protein>
    <recommendedName>
        <fullName evidence="7">GED domain-containing protein</fullName>
    </recommendedName>
</protein>
<accession>A7EI57</accession>
<proteinExistence type="predicted"/>
<dbReference type="PRINTS" id="PR00195">
    <property type="entry name" value="DYNAMIN"/>
</dbReference>
<dbReference type="InterPro" id="IPR030381">
    <property type="entry name" value="G_DYNAMIN_dom"/>
</dbReference>
<dbReference type="Pfam" id="PF01031">
    <property type="entry name" value="Dynamin_M"/>
    <property type="match status" value="1"/>
</dbReference>
<evidence type="ECO:0000259" key="4">
    <source>
        <dbReference type="PROSITE" id="PS51718"/>
    </source>
</evidence>
<dbReference type="CDD" id="cd08771">
    <property type="entry name" value="DLP_1"/>
    <property type="match status" value="1"/>
</dbReference>
<keyword evidence="6" id="KW-1185">Reference proteome</keyword>
<dbReference type="InterPro" id="IPR022812">
    <property type="entry name" value="Dynamin"/>
</dbReference>
<dbReference type="AlphaFoldDB" id="A7EI57"/>
<dbReference type="HOGENOM" id="CLU_008964_7_2_1"/>
<dbReference type="Proteomes" id="UP000001312">
    <property type="component" value="Unassembled WGS sequence"/>
</dbReference>
<dbReference type="InterPro" id="IPR000375">
    <property type="entry name" value="Dynamin_stalk"/>
</dbReference>
<reference evidence="6" key="1">
    <citation type="journal article" date="2011" name="PLoS Genet.">
        <title>Genomic analysis of the necrotrophic fungal pathogens Sclerotinia sclerotiorum and Botrytis cinerea.</title>
        <authorList>
            <person name="Amselem J."/>
            <person name="Cuomo C.A."/>
            <person name="van Kan J.A."/>
            <person name="Viaud M."/>
            <person name="Benito E.P."/>
            <person name="Couloux A."/>
            <person name="Coutinho P.M."/>
            <person name="de Vries R.P."/>
            <person name="Dyer P.S."/>
            <person name="Fillinger S."/>
            <person name="Fournier E."/>
            <person name="Gout L."/>
            <person name="Hahn M."/>
            <person name="Kohn L."/>
            <person name="Lapalu N."/>
            <person name="Plummer K.M."/>
            <person name="Pradier J.M."/>
            <person name="Quevillon E."/>
            <person name="Sharon A."/>
            <person name="Simon A."/>
            <person name="ten Have A."/>
            <person name="Tudzynski B."/>
            <person name="Tudzynski P."/>
            <person name="Wincker P."/>
            <person name="Andrew M."/>
            <person name="Anthouard V."/>
            <person name="Beever R.E."/>
            <person name="Beffa R."/>
            <person name="Benoit I."/>
            <person name="Bouzid O."/>
            <person name="Brault B."/>
            <person name="Chen Z."/>
            <person name="Choquer M."/>
            <person name="Collemare J."/>
            <person name="Cotton P."/>
            <person name="Danchin E.G."/>
            <person name="Da Silva C."/>
            <person name="Gautier A."/>
            <person name="Giraud C."/>
            <person name="Giraud T."/>
            <person name="Gonzalez C."/>
            <person name="Grossetete S."/>
            <person name="Guldener U."/>
            <person name="Henrissat B."/>
            <person name="Howlett B.J."/>
            <person name="Kodira C."/>
            <person name="Kretschmer M."/>
            <person name="Lappartient A."/>
            <person name="Leroch M."/>
            <person name="Levis C."/>
            <person name="Mauceli E."/>
            <person name="Neuveglise C."/>
            <person name="Oeser B."/>
            <person name="Pearson M."/>
            <person name="Poulain J."/>
            <person name="Poussereau N."/>
            <person name="Quesneville H."/>
            <person name="Rascle C."/>
            <person name="Schumacher J."/>
            <person name="Segurens B."/>
            <person name="Sexton A."/>
            <person name="Silva E."/>
            <person name="Sirven C."/>
            <person name="Soanes D.M."/>
            <person name="Talbot N.J."/>
            <person name="Templeton M."/>
            <person name="Yandava C."/>
            <person name="Yarden O."/>
            <person name="Zeng Q."/>
            <person name="Rollins J.A."/>
            <person name="Lebrun M.H."/>
            <person name="Dickman M."/>
        </authorList>
    </citation>
    <scope>NUCLEOTIDE SEQUENCE [LARGE SCALE GENOMIC DNA]</scope>
    <source>
        <strain evidence="6">ATCC 18683 / 1980 / Ss-1</strain>
    </source>
</reference>
<evidence type="ECO:0000313" key="6">
    <source>
        <dbReference type="Proteomes" id="UP000001312"/>
    </source>
</evidence>
<organism evidence="5 6">
    <name type="scientific">Sclerotinia sclerotiorum (strain ATCC 18683 / 1980 / Ss-1)</name>
    <name type="common">White mold</name>
    <name type="synonym">Whetzelinia sclerotiorum</name>
    <dbReference type="NCBI Taxonomy" id="665079"/>
    <lineage>
        <taxon>Eukaryota</taxon>
        <taxon>Fungi</taxon>
        <taxon>Dikarya</taxon>
        <taxon>Ascomycota</taxon>
        <taxon>Pezizomycotina</taxon>
        <taxon>Leotiomycetes</taxon>
        <taxon>Helotiales</taxon>
        <taxon>Sclerotiniaceae</taxon>
        <taxon>Sclerotinia</taxon>
    </lineage>
</organism>
<evidence type="ECO:0000259" key="3">
    <source>
        <dbReference type="PROSITE" id="PS51388"/>
    </source>
</evidence>
<dbReference type="GO" id="GO:0008017">
    <property type="term" value="F:microtubule binding"/>
    <property type="evidence" value="ECO:0000318"/>
    <property type="project" value="GO_Central"/>
</dbReference>
<dbReference type="GO" id="GO:0003924">
    <property type="term" value="F:GTPase activity"/>
    <property type="evidence" value="ECO:0000318"/>
    <property type="project" value="GO_Central"/>
</dbReference>
<dbReference type="GO" id="GO:0005525">
    <property type="term" value="F:GTP binding"/>
    <property type="evidence" value="ECO:0007669"/>
    <property type="project" value="InterPro"/>
</dbReference>
<evidence type="ECO:0000313" key="5">
    <source>
        <dbReference type="EMBL" id="EDO02523.1"/>
    </source>
</evidence>
<dbReference type="SMART" id="SM00053">
    <property type="entry name" value="DYNc"/>
    <property type="match status" value="1"/>
</dbReference>
<sequence length="763" mass="86998">MVWMWDCDIDVVDHDDEEEEEEESLWITGFFGIDMSSQDGIMDIDDEDSVPEHLENKDTMLKLEFIDDLKKLGINELVNLPQLVVIGDQSSGKSSVLQAITQLLFPVDDGLCTRFPTEVSLQRAADLALEISIAKPVRAFDALVQPVSFKRWLEKQALRIEEFNARWTGQDAHMVEFGDIITQARVAIMGDSIEPSKAITAQNRKNVLSDATLKIVKKGPGEINITIIDIPGLVSPNHTANKMAKSLVDRYINNPRSIVLAVAHPANVETQDIFELIAKIDGWKDRVIGVITKCDKIEVDGDDWVYRAIKNEESDLNFNRCLKYGWFALRNLSPAERKAKLSSNDRDMKEAALFRQKAWTDLKCPQKLGIKNLKDALTIMHNENVTRSIPQLIPEIEKRLQAAEARIKGLGLPRTTPESQMNCLVNLATKYSLHAADAIDGHNDRLPVSCAEVKIRKIVRDALNDFRDKMIAVYEERFNFNRPAFSLESEEERTWERSILKNKYLSEIANCINDNRGMEMADEVNTAVLRSLWCGITPDWREQTQKLIEHLIKAIGKSVEFLLRAICDEESLRLNIQSLLEEDKKKIQSDALRELEHLLNDEKSGLIVTLGKWNVRRLQELRSGRIDFMVARLEALKTRDRGVVRMLVQTWFGHHAKIEAIFTTHDKLASYYEIGMVRFVDNVCHQVCERHLLGGKSPLRTFAPDVITRRFQGNEEALRKIAGETNQQLADRDKLRQEKELLNQAMIKAKEYRVNLGVQGLGL</sequence>
<dbReference type="eggNOG" id="KOG0446">
    <property type="taxonomic scope" value="Eukaryota"/>
</dbReference>
<dbReference type="STRING" id="665079.A7EI57"/>
<dbReference type="Gene3D" id="1.20.120.1240">
    <property type="entry name" value="Dynamin, middle domain"/>
    <property type="match status" value="1"/>
</dbReference>
<evidence type="ECO:0000256" key="1">
    <source>
        <dbReference type="ARBA" id="ARBA00022741"/>
    </source>
</evidence>
<feature type="domain" description="Dynamin-type G" evidence="4">
    <location>
        <begin position="77"/>
        <end position="390"/>
    </location>
</feature>
<dbReference type="PROSITE" id="PS51388">
    <property type="entry name" value="GED"/>
    <property type="match status" value="1"/>
</dbReference>
<dbReference type="Pfam" id="PF00350">
    <property type="entry name" value="Dynamin_N"/>
    <property type="match status" value="1"/>
</dbReference>
<evidence type="ECO:0008006" key="7">
    <source>
        <dbReference type="Google" id="ProtNLM"/>
    </source>
</evidence>
<dbReference type="GO" id="GO:0005874">
    <property type="term" value="C:microtubule"/>
    <property type="evidence" value="ECO:0000318"/>
    <property type="project" value="GO_Central"/>
</dbReference>
<dbReference type="RefSeq" id="XP_001593572.1">
    <property type="nucleotide sequence ID" value="XM_001593522.1"/>
</dbReference>
<dbReference type="InterPro" id="IPR045063">
    <property type="entry name" value="Dynamin_N"/>
</dbReference>
<gene>
    <name evidence="5" type="ORF">SS1G_04999</name>
</gene>
<dbReference type="KEGG" id="ssl:SS1G_04999"/>
<dbReference type="SUPFAM" id="SSF52540">
    <property type="entry name" value="P-loop containing nucleoside triphosphate hydrolases"/>
    <property type="match status" value="1"/>
</dbReference>
<dbReference type="PROSITE" id="PS51718">
    <property type="entry name" value="G_DYNAMIN_2"/>
    <property type="match status" value="1"/>
</dbReference>
<dbReference type="OMA" id="ALVEECH"/>
<dbReference type="GeneID" id="5490237"/>
<name>A7EI57_SCLS1</name>
<dbReference type="InParanoid" id="A7EI57"/>
<dbReference type="PANTHER" id="PTHR11566:SF146">
    <property type="entry name" value="FAMILY GTPASE, PUTATIVE (AFU_ORTHOLOGUE AFUA_4G14300)-RELATED"/>
    <property type="match status" value="1"/>
</dbReference>